<keyword evidence="2" id="KW-0547">Nucleotide-binding</keyword>
<keyword evidence="4 13" id="KW-0347">Helicase</keyword>
<reference evidence="13" key="1">
    <citation type="submission" date="2018-11" db="EMBL/GenBank/DDBJ databases">
        <authorList>
            <person name="Alioto T."/>
            <person name="Alioto T."/>
        </authorList>
    </citation>
    <scope>NUCLEOTIDE SEQUENCE</scope>
</reference>
<comment type="similarity">
    <text evidence="1">Belongs to the helicase family. RecQ subfamily.</text>
</comment>
<name>A0A8B6D6F1_MYTGA</name>
<comment type="catalytic activity">
    <reaction evidence="8">
        <text>Couples ATP hydrolysis with the unwinding of duplex DNA by translocating in the 3'-5' direction.</text>
        <dbReference type="EC" id="5.6.2.4"/>
    </reaction>
</comment>
<dbReference type="SUPFAM" id="SSF52540">
    <property type="entry name" value="P-loop containing nucleoside triphosphate hydrolases"/>
    <property type="match status" value="1"/>
</dbReference>
<gene>
    <name evidence="13" type="ORF">MGAL_10B027578</name>
</gene>
<dbReference type="Gene3D" id="3.40.50.300">
    <property type="entry name" value="P-loop containing nucleotide triphosphate hydrolases"/>
    <property type="match status" value="2"/>
</dbReference>
<evidence type="ECO:0000256" key="10">
    <source>
        <dbReference type="ARBA" id="ARBA00044566"/>
    </source>
</evidence>
<dbReference type="GO" id="GO:0016787">
    <property type="term" value="F:hydrolase activity"/>
    <property type="evidence" value="ECO:0007669"/>
    <property type="project" value="UniProtKB-KW"/>
</dbReference>
<dbReference type="GO" id="GO:0003677">
    <property type="term" value="F:DNA binding"/>
    <property type="evidence" value="ECO:0007669"/>
    <property type="project" value="UniProtKB-KW"/>
</dbReference>
<dbReference type="Proteomes" id="UP000596742">
    <property type="component" value="Unassembled WGS sequence"/>
</dbReference>
<dbReference type="Pfam" id="PF00270">
    <property type="entry name" value="DEAD"/>
    <property type="match status" value="1"/>
</dbReference>
<keyword evidence="7" id="KW-0413">Isomerase</keyword>
<evidence type="ECO:0000256" key="2">
    <source>
        <dbReference type="ARBA" id="ARBA00022741"/>
    </source>
</evidence>
<protein>
    <recommendedName>
        <fullName evidence="9">DNA 3'-5' helicase</fullName>
        <ecNumber evidence="9">5.6.2.4</ecNumber>
    </recommendedName>
    <alternativeName>
        <fullName evidence="10">DNA 3'-5' helicase Q1</fullName>
    </alternativeName>
</protein>
<dbReference type="EMBL" id="UYJE01002826">
    <property type="protein sequence ID" value="VDI14049.1"/>
    <property type="molecule type" value="Genomic_DNA"/>
</dbReference>
<dbReference type="SMART" id="SM00490">
    <property type="entry name" value="HELICc"/>
    <property type="match status" value="1"/>
</dbReference>
<proteinExistence type="inferred from homology"/>
<organism evidence="13 14">
    <name type="scientific">Mytilus galloprovincialis</name>
    <name type="common">Mediterranean mussel</name>
    <dbReference type="NCBI Taxonomy" id="29158"/>
    <lineage>
        <taxon>Eukaryota</taxon>
        <taxon>Metazoa</taxon>
        <taxon>Spiralia</taxon>
        <taxon>Lophotrochozoa</taxon>
        <taxon>Mollusca</taxon>
        <taxon>Bivalvia</taxon>
        <taxon>Autobranchia</taxon>
        <taxon>Pteriomorphia</taxon>
        <taxon>Mytilida</taxon>
        <taxon>Mytiloidea</taxon>
        <taxon>Mytilidae</taxon>
        <taxon>Mytilinae</taxon>
        <taxon>Mytilus</taxon>
    </lineage>
</organism>
<dbReference type="Pfam" id="PF00271">
    <property type="entry name" value="Helicase_C"/>
    <property type="match status" value="1"/>
</dbReference>
<evidence type="ECO:0000256" key="3">
    <source>
        <dbReference type="ARBA" id="ARBA00022801"/>
    </source>
</evidence>
<dbReference type="GO" id="GO:0009378">
    <property type="term" value="F:four-way junction helicase activity"/>
    <property type="evidence" value="ECO:0007669"/>
    <property type="project" value="TreeGrafter"/>
</dbReference>
<keyword evidence="6" id="KW-0238">DNA-binding</keyword>
<keyword evidence="3 13" id="KW-0378">Hydrolase</keyword>
<dbReference type="GO" id="GO:0005524">
    <property type="term" value="F:ATP binding"/>
    <property type="evidence" value="ECO:0007669"/>
    <property type="project" value="UniProtKB-KW"/>
</dbReference>
<dbReference type="PANTHER" id="PTHR13710:SF105">
    <property type="entry name" value="ATP-DEPENDENT DNA HELICASE Q1"/>
    <property type="match status" value="1"/>
</dbReference>
<evidence type="ECO:0000256" key="5">
    <source>
        <dbReference type="ARBA" id="ARBA00022840"/>
    </source>
</evidence>
<dbReference type="PROSITE" id="PS51194">
    <property type="entry name" value="HELICASE_CTER"/>
    <property type="match status" value="1"/>
</dbReference>
<dbReference type="GO" id="GO:0005694">
    <property type="term" value="C:chromosome"/>
    <property type="evidence" value="ECO:0007669"/>
    <property type="project" value="TreeGrafter"/>
</dbReference>
<evidence type="ECO:0000256" key="9">
    <source>
        <dbReference type="ARBA" id="ARBA00034808"/>
    </source>
</evidence>
<dbReference type="InterPro" id="IPR014001">
    <property type="entry name" value="Helicase_ATP-bd"/>
</dbReference>
<dbReference type="OrthoDB" id="6051436at2759"/>
<keyword evidence="14" id="KW-1185">Reference proteome</keyword>
<comment type="caution">
    <text evidence="13">The sequence shown here is derived from an EMBL/GenBank/DDBJ whole genome shotgun (WGS) entry which is preliminary data.</text>
</comment>
<evidence type="ECO:0000256" key="6">
    <source>
        <dbReference type="ARBA" id="ARBA00023125"/>
    </source>
</evidence>
<dbReference type="GO" id="GO:0000724">
    <property type="term" value="P:double-strand break repair via homologous recombination"/>
    <property type="evidence" value="ECO:0007669"/>
    <property type="project" value="TreeGrafter"/>
</dbReference>
<dbReference type="InterPro" id="IPR001650">
    <property type="entry name" value="Helicase_C-like"/>
</dbReference>
<dbReference type="AlphaFoldDB" id="A0A8B6D6F1"/>
<dbReference type="InterPro" id="IPR011545">
    <property type="entry name" value="DEAD/DEAH_box_helicase_dom"/>
</dbReference>
<evidence type="ECO:0000256" key="8">
    <source>
        <dbReference type="ARBA" id="ARBA00034617"/>
    </source>
</evidence>
<dbReference type="PROSITE" id="PS51192">
    <property type="entry name" value="HELICASE_ATP_BIND_1"/>
    <property type="match status" value="1"/>
</dbReference>
<dbReference type="InterPro" id="IPR027417">
    <property type="entry name" value="P-loop_NTPase"/>
</dbReference>
<dbReference type="InterPro" id="IPR004589">
    <property type="entry name" value="DNA_helicase_ATP-dep_RecQ"/>
</dbReference>
<evidence type="ECO:0000259" key="11">
    <source>
        <dbReference type="PROSITE" id="PS51192"/>
    </source>
</evidence>
<evidence type="ECO:0000256" key="7">
    <source>
        <dbReference type="ARBA" id="ARBA00023235"/>
    </source>
</evidence>
<feature type="domain" description="Helicase ATP-binding" evidence="11">
    <location>
        <begin position="46"/>
        <end position="223"/>
    </location>
</feature>
<evidence type="ECO:0000256" key="4">
    <source>
        <dbReference type="ARBA" id="ARBA00022806"/>
    </source>
</evidence>
<evidence type="ECO:0000259" key="12">
    <source>
        <dbReference type="PROSITE" id="PS51194"/>
    </source>
</evidence>
<sequence length="544" mass="62236">MANMRNDYFRSKYRLFTNFKMDVDQCLRMIEDKYDFKFKDKQEESIKAIVQFNDTFVTLPTGYGKSSIYFYLPEIFEALTGEKSSIVVISPLQALMLDQVQKLEKLSITSVVVGEIQKDKGVGQKISEGQFSIVFSSPEAALTSGMWRKNLTSGVFHDRVKAVVIDEAHCITEWGGEFRKEYDRLNELRSVFPEKTAFVALTATATQTMRMEIMKKLQMIRNDTRTVSLLPDRPNVIYHMQKSNKKKEELNWLLNDLKTNGKSSKKTIIYCRNIMSCADLYEHFCNEIEQGNDLEKRMVAMFHRSTADTNKTHVLSQFPSYDTNLRVIFATIAFGMGVDIPDIERVIHWGAPRGLEQYSQESGRAGRDGRESVSCVYYSGYDIAKNRCKESVRDFCTTTKCLRMQLTSHFKLDDIASPSSGTRSSQPTSLCRCCSNCKVNCECGNCFSFHDENSSNDLFSREDDFLLGQFCGFLNEAVRENLLDFYEFLVEEQKGRHLLFNSSMIETVVENADFIFSEDDIVSLGLIDHNLAGDILELIAEVKD</sequence>
<dbReference type="SMART" id="SM00487">
    <property type="entry name" value="DEXDc"/>
    <property type="match status" value="1"/>
</dbReference>
<feature type="domain" description="Helicase C-terminal" evidence="12">
    <location>
        <begin position="249"/>
        <end position="410"/>
    </location>
</feature>
<evidence type="ECO:0000313" key="13">
    <source>
        <dbReference type="EMBL" id="VDI14049.1"/>
    </source>
</evidence>
<dbReference type="EC" id="5.6.2.4" evidence="9"/>
<dbReference type="GO" id="GO:0043138">
    <property type="term" value="F:3'-5' DNA helicase activity"/>
    <property type="evidence" value="ECO:0007669"/>
    <property type="project" value="UniProtKB-EC"/>
</dbReference>
<evidence type="ECO:0000313" key="14">
    <source>
        <dbReference type="Proteomes" id="UP000596742"/>
    </source>
</evidence>
<dbReference type="PANTHER" id="PTHR13710">
    <property type="entry name" value="DNA HELICASE RECQ FAMILY MEMBER"/>
    <property type="match status" value="1"/>
</dbReference>
<evidence type="ECO:0000256" key="1">
    <source>
        <dbReference type="ARBA" id="ARBA00005446"/>
    </source>
</evidence>
<accession>A0A8B6D6F1</accession>
<dbReference type="NCBIfam" id="TIGR00614">
    <property type="entry name" value="recQ_fam"/>
    <property type="match status" value="1"/>
</dbReference>
<dbReference type="GO" id="GO:0005737">
    <property type="term" value="C:cytoplasm"/>
    <property type="evidence" value="ECO:0007669"/>
    <property type="project" value="TreeGrafter"/>
</dbReference>
<keyword evidence="5" id="KW-0067">ATP-binding</keyword>